<organism evidence="1 2">
    <name type="scientific">Amanita muscaria (strain Koide BX008)</name>
    <dbReference type="NCBI Taxonomy" id="946122"/>
    <lineage>
        <taxon>Eukaryota</taxon>
        <taxon>Fungi</taxon>
        <taxon>Dikarya</taxon>
        <taxon>Basidiomycota</taxon>
        <taxon>Agaricomycotina</taxon>
        <taxon>Agaricomycetes</taxon>
        <taxon>Agaricomycetidae</taxon>
        <taxon>Agaricales</taxon>
        <taxon>Pluteineae</taxon>
        <taxon>Amanitaceae</taxon>
        <taxon>Amanita</taxon>
    </lineage>
</organism>
<dbReference type="HOGENOM" id="CLU_2704333_0_0_1"/>
<dbReference type="InParanoid" id="A0A0C2SDF1"/>
<proteinExistence type="predicted"/>
<evidence type="ECO:0000313" key="1">
    <source>
        <dbReference type="EMBL" id="KIL61010.1"/>
    </source>
</evidence>
<dbReference type="AlphaFoldDB" id="A0A0C2SDF1"/>
<keyword evidence="2" id="KW-1185">Reference proteome</keyword>
<name>A0A0C2SDF1_AMAMK</name>
<protein>
    <submittedName>
        <fullName evidence="1">Uncharacterized protein</fullName>
    </submittedName>
</protein>
<accession>A0A0C2SDF1</accession>
<sequence>MMMAQGQLGCILPTVSALQNLPGPLSSFFLLPLVGSQTFHTVSALHYAGPRVLTSMDLSPTLEWTRKPPTQGT</sequence>
<reference evidence="1 2" key="1">
    <citation type="submission" date="2014-04" db="EMBL/GenBank/DDBJ databases">
        <title>Evolutionary Origins and Diversification of the Mycorrhizal Mutualists.</title>
        <authorList>
            <consortium name="DOE Joint Genome Institute"/>
            <consortium name="Mycorrhizal Genomics Consortium"/>
            <person name="Kohler A."/>
            <person name="Kuo A."/>
            <person name="Nagy L.G."/>
            <person name="Floudas D."/>
            <person name="Copeland A."/>
            <person name="Barry K.W."/>
            <person name="Cichocki N."/>
            <person name="Veneault-Fourrey C."/>
            <person name="LaButti K."/>
            <person name="Lindquist E.A."/>
            <person name="Lipzen A."/>
            <person name="Lundell T."/>
            <person name="Morin E."/>
            <person name="Murat C."/>
            <person name="Riley R."/>
            <person name="Ohm R."/>
            <person name="Sun H."/>
            <person name="Tunlid A."/>
            <person name="Henrissat B."/>
            <person name="Grigoriev I.V."/>
            <person name="Hibbett D.S."/>
            <person name="Martin F."/>
        </authorList>
    </citation>
    <scope>NUCLEOTIDE SEQUENCE [LARGE SCALE GENOMIC DNA]</scope>
    <source>
        <strain evidence="1 2">Koide BX008</strain>
    </source>
</reference>
<dbReference type="Proteomes" id="UP000054549">
    <property type="component" value="Unassembled WGS sequence"/>
</dbReference>
<gene>
    <name evidence="1" type="ORF">M378DRAFT_875105</name>
</gene>
<evidence type="ECO:0000313" key="2">
    <source>
        <dbReference type="Proteomes" id="UP000054549"/>
    </source>
</evidence>
<dbReference type="EMBL" id="KN818290">
    <property type="protein sequence ID" value="KIL61010.1"/>
    <property type="molecule type" value="Genomic_DNA"/>
</dbReference>